<accession>A0A7J8N5Z0</accession>
<organism evidence="1 2">
    <name type="scientific">Gossypium lobatum</name>
    <dbReference type="NCBI Taxonomy" id="34289"/>
    <lineage>
        <taxon>Eukaryota</taxon>
        <taxon>Viridiplantae</taxon>
        <taxon>Streptophyta</taxon>
        <taxon>Embryophyta</taxon>
        <taxon>Tracheophyta</taxon>
        <taxon>Spermatophyta</taxon>
        <taxon>Magnoliopsida</taxon>
        <taxon>eudicotyledons</taxon>
        <taxon>Gunneridae</taxon>
        <taxon>Pentapetalae</taxon>
        <taxon>rosids</taxon>
        <taxon>malvids</taxon>
        <taxon>Malvales</taxon>
        <taxon>Malvaceae</taxon>
        <taxon>Malvoideae</taxon>
        <taxon>Gossypium</taxon>
    </lineage>
</organism>
<dbReference type="Proteomes" id="UP000593572">
    <property type="component" value="Unassembled WGS sequence"/>
</dbReference>
<comment type="caution">
    <text evidence="1">The sequence shown here is derived from an EMBL/GenBank/DDBJ whole genome shotgun (WGS) entry which is preliminary data.</text>
</comment>
<reference evidence="1 2" key="1">
    <citation type="journal article" date="2019" name="Genome Biol. Evol.">
        <title>Insights into the evolution of the New World diploid cottons (Gossypium, subgenus Houzingenia) based on genome sequencing.</title>
        <authorList>
            <person name="Grover C.E."/>
            <person name="Arick M.A. 2nd"/>
            <person name="Thrash A."/>
            <person name="Conover J.L."/>
            <person name="Sanders W.S."/>
            <person name="Peterson D.G."/>
            <person name="Frelichowski J.E."/>
            <person name="Scheffler J.A."/>
            <person name="Scheffler B.E."/>
            <person name="Wendel J.F."/>
        </authorList>
    </citation>
    <scope>NUCLEOTIDE SEQUENCE [LARGE SCALE GENOMIC DNA]</scope>
    <source>
        <strain evidence="1">157</strain>
        <tissue evidence="1">Leaf</tissue>
    </source>
</reference>
<keyword evidence="2" id="KW-1185">Reference proteome</keyword>
<dbReference type="EMBL" id="JABEZX010000012">
    <property type="protein sequence ID" value="MBA0572252.1"/>
    <property type="molecule type" value="Genomic_DNA"/>
</dbReference>
<proteinExistence type="predicted"/>
<name>A0A7J8N5Z0_9ROSI</name>
<protein>
    <submittedName>
        <fullName evidence="1">Uncharacterized protein</fullName>
    </submittedName>
</protein>
<evidence type="ECO:0000313" key="2">
    <source>
        <dbReference type="Proteomes" id="UP000593572"/>
    </source>
</evidence>
<evidence type="ECO:0000313" key="1">
    <source>
        <dbReference type="EMBL" id="MBA0572252.1"/>
    </source>
</evidence>
<dbReference type="AlphaFoldDB" id="A0A7J8N5Z0"/>
<sequence>MPKKEETHRMTEANKAFTYFC</sequence>
<gene>
    <name evidence="1" type="ORF">Golob_002607</name>
</gene>